<proteinExistence type="predicted"/>
<name>A0ABD5CHB8_9BURK</name>
<accession>A0ABD5CHB8</accession>
<dbReference type="RefSeq" id="WP_310031108.1">
    <property type="nucleotide sequence ID" value="NZ_JAVIZN010000002.1"/>
</dbReference>
<organism evidence="1 2">
    <name type="scientific">Paraburkholderia graminis</name>
    <dbReference type="NCBI Taxonomy" id="60548"/>
    <lineage>
        <taxon>Bacteria</taxon>
        <taxon>Pseudomonadati</taxon>
        <taxon>Pseudomonadota</taxon>
        <taxon>Betaproteobacteria</taxon>
        <taxon>Burkholderiales</taxon>
        <taxon>Burkholderiaceae</taxon>
        <taxon>Paraburkholderia</taxon>
    </lineage>
</organism>
<gene>
    <name evidence="1" type="ORF">QF025_001984</name>
</gene>
<dbReference type="AlphaFoldDB" id="A0ABD5CHB8"/>
<protein>
    <submittedName>
        <fullName evidence="1">Uncharacterized protein</fullName>
    </submittedName>
</protein>
<evidence type="ECO:0000313" key="2">
    <source>
        <dbReference type="Proteomes" id="UP001245184"/>
    </source>
</evidence>
<dbReference type="Proteomes" id="UP001245184">
    <property type="component" value="Unassembled WGS sequence"/>
</dbReference>
<evidence type="ECO:0000313" key="1">
    <source>
        <dbReference type="EMBL" id="MDR6203264.1"/>
    </source>
</evidence>
<dbReference type="EMBL" id="JAVIZN010000002">
    <property type="protein sequence ID" value="MDR6203264.1"/>
    <property type="molecule type" value="Genomic_DNA"/>
</dbReference>
<comment type="caution">
    <text evidence="1">The sequence shown here is derived from an EMBL/GenBank/DDBJ whole genome shotgun (WGS) entry which is preliminary data.</text>
</comment>
<sequence>MKRNAVMNEIGKTITEARRQLIESLSDPEIVQLAACNAGIAYFPEVGKAFCSPEWGGGHWDHHVDSGWTNRYGPAVIGGRAAVIPESHRALDLESMQGLAANDSDADETEFERNMGNPAWVTEIAAAWRTEMLSSGVTRDEVEAVADRWMEVLDQLENSST</sequence>
<reference evidence="1 2" key="1">
    <citation type="submission" date="2023-08" db="EMBL/GenBank/DDBJ databases">
        <title>Genome sequencing of plant associated microbes to promote plant fitness in Sorghum bicolor and Oryza sativa.</title>
        <authorList>
            <person name="Coleman-Derr D."/>
        </authorList>
    </citation>
    <scope>NUCLEOTIDE SEQUENCE [LARGE SCALE GENOMIC DNA]</scope>
    <source>
        <strain evidence="1 2">SLBN-33</strain>
    </source>
</reference>